<protein>
    <submittedName>
        <fullName evidence="5">Dihydrofolate reductase</fullName>
    </submittedName>
</protein>
<dbReference type="InterPro" id="IPR002734">
    <property type="entry name" value="RibDG_C"/>
</dbReference>
<comment type="caution">
    <text evidence="5">The sequence shown here is derived from an EMBL/GenBank/DDBJ whole genome shotgun (WGS) entry which is preliminary data.</text>
</comment>
<keyword evidence="2" id="KW-0521">NADP</keyword>
<dbReference type="RefSeq" id="WP_123289889.1">
    <property type="nucleotide sequence ID" value="NZ_RJVA01000011.1"/>
</dbReference>
<dbReference type="InterPro" id="IPR050765">
    <property type="entry name" value="Riboflavin_Biosynth_HTPR"/>
</dbReference>
<keyword evidence="3" id="KW-0560">Oxidoreductase</keyword>
<reference evidence="5 6" key="1">
    <citation type="submission" date="2018-11" db="EMBL/GenBank/DDBJ databases">
        <title>Genomic Encyclopedia of Type Strains, Phase IV (KMG-IV): sequencing the most valuable type-strain genomes for metagenomic binning, comparative biology and taxonomic classification.</title>
        <authorList>
            <person name="Goeker M."/>
        </authorList>
    </citation>
    <scope>NUCLEOTIDE SEQUENCE [LARGE SCALE GENOMIC DNA]</scope>
    <source>
        <strain evidence="5 6">DSM 22027</strain>
    </source>
</reference>
<dbReference type="AlphaFoldDB" id="A0A3N1UUM1"/>
<dbReference type="Pfam" id="PF01872">
    <property type="entry name" value="RibD_C"/>
    <property type="match status" value="1"/>
</dbReference>
<accession>A0A3N1UUM1</accession>
<dbReference type="Proteomes" id="UP000276223">
    <property type="component" value="Unassembled WGS sequence"/>
</dbReference>
<feature type="domain" description="DHFR" evidence="4">
    <location>
        <begin position="2"/>
        <end position="171"/>
    </location>
</feature>
<dbReference type="PROSITE" id="PS51330">
    <property type="entry name" value="DHFR_2"/>
    <property type="match status" value="1"/>
</dbReference>
<dbReference type="Gene3D" id="3.40.430.10">
    <property type="entry name" value="Dihydrofolate Reductase, subunit A"/>
    <property type="match status" value="1"/>
</dbReference>
<evidence type="ECO:0000313" key="5">
    <source>
        <dbReference type="EMBL" id="ROQ93378.1"/>
    </source>
</evidence>
<gene>
    <name evidence="5" type="ORF">EDC27_1393</name>
</gene>
<name>A0A3N1UUM1_9BACT</name>
<dbReference type="InterPro" id="IPR024072">
    <property type="entry name" value="DHFR-like_dom_sf"/>
</dbReference>
<dbReference type="InterPro" id="IPR001796">
    <property type="entry name" value="DHFR_dom"/>
</dbReference>
<dbReference type="PANTHER" id="PTHR38011">
    <property type="entry name" value="DIHYDROFOLATE REDUCTASE FAMILY PROTEIN (AFU_ORTHOLOGUE AFUA_8G06820)"/>
    <property type="match status" value="1"/>
</dbReference>
<dbReference type="EMBL" id="RJVA01000011">
    <property type="protein sequence ID" value="ROQ93378.1"/>
    <property type="molecule type" value="Genomic_DNA"/>
</dbReference>
<dbReference type="GO" id="GO:0008703">
    <property type="term" value="F:5-amino-6-(5-phosphoribosylamino)uracil reductase activity"/>
    <property type="evidence" value="ECO:0007669"/>
    <property type="project" value="InterPro"/>
</dbReference>
<evidence type="ECO:0000313" key="6">
    <source>
        <dbReference type="Proteomes" id="UP000276223"/>
    </source>
</evidence>
<keyword evidence="6" id="KW-1185">Reference proteome</keyword>
<proteinExistence type="predicted"/>
<dbReference type="OrthoDB" id="9804315at2"/>
<dbReference type="GO" id="GO:0004146">
    <property type="term" value="F:dihydrofolate reductase activity"/>
    <property type="evidence" value="ECO:0007669"/>
    <property type="project" value="InterPro"/>
</dbReference>
<dbReference type="SUPFAM" id="SSF53597">
    <property type="entry name" value="Dihydrofolate reductase-like"/>
    <property type="match status" value="1"/>
</dbReference>
<evidence type="ECO:0000259" key="4">
    <source>
        <dbReference type="PROSITE" id="PS51330"/>
    </source>
</evidence>
<dbReference type="GO" id="GO:0009231">
    <property type="term" value="P:riboflavin biosynthetic process"/>
    <property type="evidence" value="ECO:0007669"/>
    <property type="project" value="InterPro"/>
</dbReference>
<comment type="pathway">
    <text evidence="1">Cofactor biosynthesis; riboflavin biosynthesis.</text>
</comment>
<sequence length="171" mass="18842">MEVTLLMAMTVDGKIAKNPDHFPDWTGPDDKKFFAERTRQAGVVIMGARTFQTLKKPLPDRLNVVMTRDDSRTSSWNNVVFTTDPPRRILTWLESLGYREVILAGGAIINSLFAAEGLIDRLIVTVSPKVFGSGISLFNGQVSMALALEGVKIIGQDVVVLSYRVVGHPKI</sequence>
<organism evidence="5 6">
    <name type="scientific">Desulfosoma caldarium</name>
    <dbReference type="NCBI Taxonomy" id="610254"/>
    <lineage>
        <taxon>Bacteria</taxon>
        <taxon>Pseudomonadati</taxon>
        <taxon>Thermodesulfobacteriota</taxon>
        <taxon>Syntrophobacteria</taxon>
        <taxon>Syntrophobacterales</taxon>
        <taxon>Syntrophobacteraceae</taxon>
        <taxon>Desulfosoma</taxon>
    </lineage>
</organism>
<evidence type="ECO:0000256" key="2">
    <source>
        <dbReference type="ARBA" id="ARBA00022857"/>
    </source>
</evidence>
<evidence type="ECO:0000256" key="1">
    <source>
        <dbReference type="ARBA" id="ARBA00005104"/>
    </source>
</evidence>
<evidence type="ECO:0000256" key="3">
    <source>
        <dbReference type="ARBA" id="ARBA00023002"/>
    </source>
</evidence>
<dbReference type="GO" id="GO:0046654">
    <property type="term" value="P:tetrahydrofolate biosynthetic process"/>
    <property type="evidence" value="ECO:0007669"/>
    <property type="project" value="InterPro"/>
</dbReference>
<dbReference type="PANTHER" id="PTHR38011:SF7">
    <property type="entry name" value="2,5-DIAMINO-6-RIBOSYLAMINO-4(3H)-PYRIMIDINONE 5'-PHOSPHATE REDUCTASE"/>
    <property type="match status" value="1"/>
</dbReference>